<dbReference type="RefSeq" id="WP_049748317.1">
    <property type="nucleotide sequence ID" value="NZ_CP012150.1"/>
</dbReference>
<keyword evidence="5 6" id="KW-0472">Membrane</keyword>
<comment type="subcellular location">
    <subcellularLocation>
        <location evidence="1">Cell membrane</location>
        <topology evidence="1">Multi-pass membrane protein</topology>
    </subcellularLocation>
</comment>
<dbReference type="CDD" id="cd06581">
    <property type="entry name" value="TM_PBP1_LivM_like"/>
    <property type="match status" value="1"/>
</dbReference>
<dbReference type="PANTHER" id="PTHR30482">
    <property type="entry name" value="HIGH-AFFINITY BRANCHED-CHAIN AMINO ACID TRANSPORT SYSTEM PERMEASE"/>
    <property type="match status" value="1"/>
</dbReference>
<organism evidence="7 8">
    <name type="scientific">Mycolicibacterium goodii</name>
    <name type="common">Mycobacterium goodii</name>
    <dbReference type="NCBI Taxonomy" id="134601"/>
    <lineage>
        <taxon>Bacteria</taxon>
        <taxon>Bacillati</taxon>
        <taxon>Actinomycetota</taxon>
        <taxon>Actinomycetes</taxon>
        <taxon>Mycobacteriales</taxon>
        <taxon>Mycobacteriaceae</taxon>
        <taxon>Mycolicibacterium</taxon>
    </lineage>
</organism>
<feature type="transmembrane region" description="Helical" evidence="6">
    <location>
        <begin position="12"/>
        <end position="28"/>
    </location>
</feature>
<feature type="transmembrane region" description="Helical" evidence="6">
    <location>
        <begin position="59"/>
        <end position="81"/>
    </location>
</feature>
<dbReference type="Proteomes" id="UP000062255">
    <property type="component" value="Chromosome"/>
</dbReference>
<feature type="transmembrane region" description="Helical" evidence="6">
    <location>
        <begin position="246"/>
        <end position="271"/>
    </location>
</feature>
<dbReference type="OrthoDB" id="9814461at2"/>
<dbReference type="Pfam" id="PF02653">
    <property type="entry name" value="BPD_transp_2"/>
    <property type="match status" value="1"/>
</dbReference>
<dbReference type="InterPro" id="IPR001851">
    <property type="entry name" value="ABC_transp_permease"/>
</dbReference>
<dbReference type="PANTHER" id="PTHR30482:SF10">
    <property type="entry name" value="HIGH-AFFINITY BRANCHED-CHAIN AMINO ACID TRANSPORT PROTEIN BRAE"/>
    <property type="match status" value="1"/>
</dbReference>
<dbReference type="AlphaFoldDB" id="A0A0K0XER1"/>
<keyword evidence="3 6" id="KW-0812">Transmembrane</keyword>
<evidence type="ECO:0000256" key="2">
    <source>
        <dbReference type="ARBA" id="ARBA00022475"/>
    </source>
</evidence>
<gene>
    <name evidence="7" type="ORF">AFA91_32580</name>
</gene>
<accession>A0A0K0XER1</accession>
<dbReference type="InterPro" id="IPR043428">
    <property type="entry name" value="LivM-like"/>
</dbReference>
<dbReference type="STRING" id="134601.AFA91_32580"/>
<dbReference type="GO" id="GO:0015658">
    <property type="term" value="F:branched-chain amino acid transmembrane transporter activity"/>
    <property type="evidence" value="ECO:0007669"/>
    <property type="project" value="InterPro"/>
</dbReference>
<dbReference type="GO" id="GO:0005886">
    <property type="term" value="C:plasma membrane"/>
    <property type="evidence" value="ECO:0007669"/>
    <property type="project" value="UniProtKB-SubCell"/>
</dbReference>
<evidence type="ECO:0000256" key="5">
    <source>
        <dbReference type="ARBA" id="ARBA00023136"/>
    </source>
</evidence>
<evidence type="ECO:0000256" key="1">
    <source>
        <dbReference type="ARBA" id="ARBA00004651"/>
    </source>
</evidence>
<dbReference type="KEGG" id="mgo:AFA91_32580"/>
<keyword evidence="2" id="KW-1003">Cell membrane</keyword>
<feature type="transmembrane region" description="Helical" evidence="6">
    <location>
        <begin position="157"/>
        <end position="177"/>
    </location>
</feature>
<feature type="transmembrane region" description="Helical" evidence="6">
    <location>
        <begin position="283"/>
        <end position="305"/>
    </location>
</feature>
<reference evidence="7 8" key="1">
    <citation type="submission" date="2015-07" db="EMBL/GenBank/DDBJ databases">
        <title>Complete genome sequence of Mycobacterium goodii X7B, a facultative thermophilic biodesulfurizing bacterium.</title>
        <authorList>
            <person name="Yu B."/>
            <person name="Li F."/>
            <person name="Xu P."/>
        </authorList>
    </citation>
    <scope>NUCLEOTIDE SEQUENCE [LARGE SCALE GENOMIC DNA]</scope>
    <source>
        <strain evidence="7 8">X7B</strain>
    </source>
</reference>
<evidence type="ECO:0000256" key="3">
    <source>
        <dbReference type="ARBA" id="ARBA00022692"/>
    </source>
</evidence>
<feature type="transmembrane region" description="Helical" evidence="6">
    <location>
        <begin position="88"/>
        <end position="110"/>
    </location>
</feature>
<proteinExistence type="predicted"/>
<dbReference type="PATRIC" id="fig|134601.6.peg.6743"/>
<sequence>MSKRPASGGNPYLNLGVLAVVVAVMCLLPMMTSPYYVRVATGVALWAGIALSWNVICGYAGYISFGHVAFFGIGAYTTAILMQPQHDWDFWATLPVAAVIAGAVAALVGWPALRLKGAYFAIATWALAEAVRELTTVVEFTGGSGGLSTPIRADDNFFFYTMLAAAAIAYAVCYLLLERSKFGFKVKAVRDNEIAARAQGINTNLVKIQAFVLSAVIPAVLGGINAYWITFINPQSVLNTLITDQLVVMVLVGGLGHAWGPALGATAMFLLQEQLRVSYGETTAYIIVVGAIVMLIVLFLPDGLVSLGRRARRMRLIRQLLGRAAKDVAPQKAEAHQ</sequence>
<evidence type="ECO:0000256" key="6">
    <source>
        <dbReference type="SAM" id="Phobius"/>
    </source>
</evidence>
<keyword evidence="4 6" id="KW-1133">Transmembrane helix</keyword>
<name>A0A0K0XER1_MYCGD</name>
<protein>
    <submittedName>
        <fullName evidence="7">ABC transporter permease</fullName>
    </submittedName>
</protein>
<dbReference type="EMBL" id="CP012150">
    <property type="protein sequence ID" value="AKS35871.1"/>
    <property type="molecule type" value="Genomic_DNA"/>
</dbReference>
<evidence type="ECO:0000313" key="8">
    <source>
        <dbReference type="Proteomes" id="UP000062255"/>
    </source>
</evidence>
<feature type="transmembrane region" description="Helical" evidence="6">
    <location>
        <begin position="35"/>
        <end position="53"/>
    </location>
</feature>
<evidence type="ECO:0000256" key="4">
    <source>
        <dbReference type="ARBA" id="ARBA00022989"/>
    </source>
</evidence>
<evidence type="ECO:0000313" key="7">
    <source>
        <dbReference type="EMBL" id="AKS35871.1"/>
    </source>
</evidence>